<accession>A0ABV8LXQ0</accession>
<evidence type="ECO:0000313" key="2">
    <source>
        <dbReference type="EMBL" id="MFC4135825.1"/>
    </source>
</evidence>
<name>A0ABV8LXQ0_9ACTN</name>
<organism evidence="2 3">
    <name type="scientific">Hamadaea flava</name>
    <dbReference type="NCBI Taxonomy" id="1742688"/>
    <lineage>
        <taxon>Bacteria</taxon>
        <taxon>Bacillati</taxon>
        <taxon>Actinomycetota</taxon>
        <taxon>Actinomycetes</taxon>
        <taxon>Micromonosporales</taxon>
        <taxon>Micromonosporaceae</taxon>
        <taxon>Hamadaea</taxon>
    </lineage>
</organism>
<reference evidence="3" key="1">
    <citation type="journal article" date="2019" name="Int. J. Syst. Evol. Microbiol.">
        <title>The Global Catalogue of Microorganisms (GCM) 10K type strain sequencing project: providing services to taxonomists for standard genome sequencing and annotation.</title>
        <authorList>
            <consortium name="The Broad Institute Genomics Platform"/>
            <consortium name="The Broad Institute Genome Sequencing Center for Infectious Disease"/>
            <person name="Wu L."/>
            <person name="Ma J."/>
        </authorList>
    </citation>
    <scope>NUCLEOTIDE SEQUENCE [LARGE SCALE GENOMIC DNA]</scope>
    <source>
        <strain evidence="3">CGMCC 4.7289</strain>
    </source>
</reference>
<dbReference type="Proteomes" id="UP001595816">
    <property type="component" value="Unassembled WGS sequence"/>
</dbReference>
<evidence type="ECO:0000256" key="1">
    <source>
        <dbReference type="SAM" id="Phobius"/>
    </source>
</evidence>
<keyword evidence="1" id="KW-0812">Transmembrane</keyword>
<feature type="transmembrane region" description="Helical" evidence="1">
    <location>
        <begin position="20"/>
        <end position="38"/>
    </location>
</feature>
<keyword evidence="1" id="KW-1133">Transmembrane helix</keyword>
<keyword evidence="3" id="KW-1185">Reference proteome</keyword>
<feature type="transmembrane region" description="Helical" evidence="1">
    <location>
        <begin position="158"/>
        <end position="185"/>
    </location>
</feature>
<dbReference type="EMBL" id="JBHSAY010000026">
    <property type="protein sequence ID" value="MFC4135825.1"/>
    <property type="molecule type" value="Genomic_DNA"/>
</dbReference>
<proteinExistence type="predicted"/>
<comment type="caution">
    <text evidence="2">The sequence shown here is derived from an EMBL/GenBank/DDBJ whole genome shotgun (WGS) entry which is preliminary data.</text>
</comment>
<feature type="transmembrane region" description="Helical" evidence="1">
    <location>
        <begin position="70"/>
        <end position="91"/>
    </location>
</feature>
<keyword evidence="1" id="KW-0472">Membrane</keyword>
<dbReference type="RefSeq" id="WP_253763205.1">
    <property type="nucleotide sequence ID" value="NZ_JAMZDZ010000001.1"/>
</dbReference>
<sequence>MTIRTAWAAAHTPVAGVPRWARIAAVIVPLTVVPSSLWRISGWTLQLPIVYGGPAVLAGDDRTLGMPTSVYVVLLSIFSEAVAFAAVGLVARWGEVFPRWLPGLRGRRVPPLAAVVPAAAGAALLTAIWTAAIVTVPFSRTITGQPMTAPDPLTMHHWKGILAIAMYLPLVLWGPLLGALTVAYWRRRRAASAAG</sequence>
<gene>
    <name evidence="2" type="ORF">ACFOZ4_34885</name>
</gene>
<evidence type="ECO:0000313" key="3">
    <source>
        <dbReference type="Proteomes" id="UP001595816"/>
    </source>
</evidence>
<feature type="transmembrane region" description="Helical" evidence="1">
    <location>
        <begin position="112"/>
        <end position="138"/>
    </location>
</feature>
<protein>
    <submittedName>
        <fullName evidence="2">Uncharacterized protein</fullName>
    </submittedName>
</protein>